<accession>A0A9D5K7D0</accession>
<protein>
    <recommendedName>
        <fullName evidence="3">Carbohydrate-binding domain-containing protein</fullName>
    </recommendedName>
</protein>
<dbReference type="Gene3D" id="2.60.40.1190">
    <property type="match status" value="1"/>
</dbReference>
<dbReference type="SUPFAM" id="SSF49344">
    <property type="entry name" value="CBD9-like"/>
    <property type="match status" value="1"/>
</dbReference>
<comment type="caution">
    <text evidence="1">The sequence shown here is derived from an EMBL/GenBank/DDBJ whole genome shotgun (WGS) entry which is preliminary data.</text>
</comment>
<evidence type="ECO:0000313" key="1">
    <source>
        <dbReference type="EMBL" id="MBD3363693.1"/>
    </source>
</evidence>
<reference evidence="1" key="1">
    <citation type="submission" date="2019-11" db="EMBL/GenBank/DDBJ databases">
        <title>Microbial mats filling the niche in hypersaline microbial mats.</title>
        <authorList>
            <person name="Wong H.L."/>
            <person name="Macleod F.I."/>
            <person name="White R.A. III"/>
            <person name="Burns B.P."/>
        </authorList>
    </citation>
    <scope>NUCLEOTIDE SEQUENCE</scope>
    <source>
        <strain evidence="1">Bin_327</strain>
    </source>
</reference>
<evidence type="ECO:0000313" key="2">
    <source>
        <dbReference type="Proteomes" id="UP000630660"/>
    </source>
</evidence>
<gene>
    <name evidence="1" type="ORF">GF359_00605</name>
</gene>
<dbReference type="AlphaFoldDB" id="A0A9D5K7D0"/>
<proteinExistence type="predicted"/>
<sequence length="220" mass="24796">MSFFIVFFLFLQPDGEAVAVDASESAGRSVEAAYVEAPPVIDGILDEACWQNNPGFADFYESWPVLCDSASEDTRVVVLYDEKFLYMGFFCYYSEPDQVVAWLVPRESVGDGDDITITIDTYNDDRNGFRFAFNPLGNQRDSYLSHGGSWQDNSWDGVWYVETSIEEYGWFAEIAIPSRPSGSNQGRNRTGAYVFPDGWITSTKGLCGRITNRRISVREP</sequence>
<evidence type="ECO:0008006" key="3">
    <source>
        <dbReference type="Google" id="ProtNLM"/>
    </source>
</evidence>
<dbReference type="EMBL" id="WJKJ01000017">
    <property type="protein sequence ID" value="MBD3363693.1"/>
    <property type="molecule type" value="Genomic_DNA"/>
</dbReference>
<name>A0A9D5K7D0_UNCW3</name>
<organism evidence="1 2">
    <name type="scientific">candidate division WOR-3 bacterium</name>
    <dbReference type="NCBI Taxonomy" id="2052148"/>
    <lineage>
        <taxon>Bacteria</taxon>
        <taxon>Bacteria division WOR-3</taxon>
    </lineage>
</organism>
<dbReference type="CDD" id="cd09618">
    <property type="entry name" value="CBM9_like_2"/>
    <property type="match status" value="1"/>
</dbReference>
<dbReference type="Proteomes" id="UP000630660">
    <property type="component" value="Unassembled WGS sequence"/>
</dbReference>